<proteinExistence type="predicted"/>
<keyword evidence="1" id="KW-0812">Transmembrane</keyword>
<protein>
    <submittedName>
        <fullName evidence="2">SRPBCC family protein</fullName>
    </submittedName>
</protein>
<evidence type="ECO:0000313" key="3">
    <source>
        <dbReference type="Proteomes" id="UP000563906"/>
    </source>
</evidence>
<dbReference type="InterPro" id="IPR023393">
    <property type="entry name" value="START-like_dom_sf"/>
</dbReference>
<evidence type="ECO:0000313" key="2">
    <source>
        <dbReference type="EMBL" id="MBA6155363.1"/>
    </source>
</evidence>
<dbReference type="SUPFAM" id="SSF55961">
    <property type="entry name" value="Bet v1-like"/>
    <property type="match status" value="1"/>
</dbReference>
<keyword evidence="3" id="KW-1185">Reference proteome</keyword>
<keyword evidence="1" id="KW-1133">Transmembrane helix</keyword>
<organism evidence="2 3">
    <name type="scientific">Tenacibaculum pelagium</name>
    <dbReference type="NCBI Taxonomy" id="2759527"/>
    <lineage>
        <taxon>Bacteria</taxon>
        <taxon>Pseudomonadati</taxon>
        <taxon>Bacteroidota</taxon>
        <taxon>Flavobacteriia</taxon>
        <taxon>Flavobacteriales</taxon>
        <taxon>Flavobacteriaceae</taxon>
        <taxon>Tenacibaculum</taxon>
    </lineage>
</organism>
<accession>A0A839AJT0</accession>
<name>A0A839AJT0_9FLAO</name>
<gene>
    <name evidence="2" type="ORF">H3Z83_02315</name>
</gene>
<dbReference type="Pfam" id="PF10604">
    <property type="entry name" value="Polyketide_cyc2"/>
    <property type="match status" value="1"/>
</dbReference>
<dbReference type="Gene3D" id="3.30.530.20">
    <property type="match status" value="1"/>
</dbReference>
<dbReference type="InterPro" id="IPR019587">
    <property type="entry name" value="Polyketide_cyclase/dehydratase"/>
</dbReference>
<sequence>MKAVKIVLGIVTALIVMFLLTGLIVTDVKYTAEVEINKPIEKVFEDFQNDELRKKWLPEVKSIDPIEEKEGIIGSTYKMVVTNQGQEIEMKEKIIDYIPNKKMTFQFDSDQMIKVDDYNFIANGNSTKVVQHCSVNSKSFLMGCLLPYFKGSLKDLSLSYMNKFKEAVEKN</sequence>
<dbReference type="EMBL" id="JACGLS010000001">
    <property type="protein sequence ID" value="MBA6155363.1"/>
    <property type="molecule type" value="Genomic_DNA"/>
</dbReference>
<evidence type="ECO:0000256" key="1">
    <source>
        <dbReference type="SAM" id="Phobius"/>
    </source>
</evidence>
<reference evidence="2 3" key="1">
    <citation type="submission" date="2020-07" db="EMBL/GenBank/DDBJ databases">
        <title>Bacterium isolated from marine sediment.</title>
        <authorList>
            <person name="Shang D."/>
            <person name="Du Z.-J."/>
        </authorList>
    </citation>
    <scope>NUCLEOTIDE SEQUENCE [LARGE SCALE GENOMIC DNA]</scope>
    <source>
        <strain evidence="2 3">S7007</strain>
    </source>
</reference>
<dbReference type="Proteomes" id="UP000563906">
    <property type="component" value="Unassembled WGS sequence"/>
</dbReference>
<comment type="caution">
    <text evidence="2">The sequence shown here is derived from an EMBL/GenBank/DDBJ whole genome shotgun (WGS) entry which is preliminary data.</text>
</comment>
<dbReference type="RefSeq" id="WP_182123865.1">
    <property type="nucleotide sequence ID" value="NZ_JACGLS010000001.1"/>
</dbReference>
<feature type="transmembrane region" description="Helical" evidence="1">
    <location>
        <begin position="6"/>
        <end position="25"/>
    </location>
</feature>
<dbReference type="AlphaFoldDB" id="A0A839AJT0"/>
<keyword evidence="1" id="KW-0472">Membrane</keyword>